<evidence type="ECO:0000256" key="4">
    <source>
        <dbReference type="ARBA" id="ARBA00023014"/>
    </source>
</evidence>
<accession>A0A0N7MU47</accession>
<feature type="domain" description="Rieske" evidence="8">
    <location>
        <begin position="45"/>
        <end position="139"/>
    </location>
</feature>
<accession>A0A0N7MQ17</accession>
<comment type="cofactor">
    <cofactor evidence="6">
        <name>[2Fe-2S] cluster</name>
        <dbReference type="ChEBI" id="CHEBI:190135"/>
    </cofactor>
</comment>
<dbReference type="RefSeq" id="WP_075426115.1">
    <property type="nucleotide sequence ID" value="NZ_CZVI01000026.1"/>
</dbReference>
<proteinExistence type="predicted"/>
<accession>A0A0P1MZ22</accession>
<dbReference type="AlphaFoldDB" id="A0A0P1M546"/>
<dbReference type="PANTHER" id="PTHR10134">
    <property type="entry name" value="CYTOCHROME B-C1 COMPLEX SUBUNIT RIESKE, MITOCHONDRIAL"/>
    <property type="match status" value="1"/>
</dbReference>
<gene>
    <name evidence="10" type="ORF">JGI4_00735</name>
    <name evidence="9" type="ORF">JGI8_01622</name>
</gene>
<evidence type="ECO:0000313" key="9">
    <source>
        <dbReference type="EMBL" id="CUS92035.1"/>
    </source>
</evidence>
<dbReference type="EMBL" id="FAOP01000003">
    <property type="protein sequence ID" value="CUU03262.1"/>
    <property type="molecule type" value="Genomic_DNA"/>
</dbReference>
<accession>A0A0P1P3L6</accession>
<dbReference type="Gene3D" id="2.102.10.10">
    <property type="entry name" value="Rieske [2Fe-2S] iron-sulphur domain"/>
    <property type="match status" value="1"/>
</dbReference>
<name>A0A0P1M546_9BACT</name>
<evidence type="ECO:0000256" key="3">
    <source>
        <dbReference type="ARBA" id="ARBA00023004"/>
    </source>
</evidence>
<accession>A0A0P1L7A2</accession>
<dbReference type="GO" id="GO:0016020">
    <property type="term" value="C:membrane"/>
    <property type="evidence" value="ECO:0007669"/>
    <property type="project" value="InterPro"/>
</dbReference>
<dbReference type="InterPro" id="IPR005805">
    <property type="entry name" value="Rieske_Fe-S_prot_C"/>
</dbReference>
<accession>A0A0S4MW45</accession>
<accession>A0A0P1P5P4</accession>
<dbReference type="SUPFAM" id="SSF50022">
    <property type="entry name" value="ISP domain"/>
    <property type="match status" value="1"/>
</dbReference>
<evidence type="ECO:0000259" key="8">
    <source>
        <dbReference type="PROSITE" id="PS51296"/>
    </source>
</evidence>
<evidence type="ECO:0000256" key="1">
    <source>
        <dbReference type="ARBA" id="ARBA00022714"/>
    </source>
</evidence>
<dbReference type="Proteomes" id="UP000182011">
    <property type="component" value="Unassembled WGS sequence"/>
</dbReference>
<accession>A0A0P1MZP5</accession>
<evidence type="ECO:0000256" key="5">
    <source>
        <dbReference type="ARBA" id="ARBA00023157"/>
    </source>
</evidence>
<accession>A0A0N7MRF6</accession>
<dbReference type="OrthoDB" id="9767869at2"/>
<accession>A0A0P1M546</accession>
<dbReference type="InterPro" id="IPR017941">
    <property type="entry name" value="Rieske_2Fe-2S"/>
</dbReference>
<evidence type="ECO:0000313" key="12">
    <source>
        <dbReference type="Proteomes" id="UP000182200"/>
    </source>
</evidence>
<dbReference type="EMBL" id="CZVI01000026">
    <property type="protein sequence ID" value="CUS92035.1"/>
    <property type="molecule type" value="Genomic_DNA"/>
</dbReference>
<dbReference type="PRINTS" id="PR00162">
    <property type="entry name" value="RIESKE"/>
</dbReference>
<dbReference type="STRING" id="1633631.GCA_001442925_00735"/>
<keyword evidence="3" id="KW-0408">Iron</keyword>
<keyword evidence="7" id="KW-1133">Transmembrane helix</keyword>
<dbReference type="GO" id="GO:0046872">
    <property type="term" value="F:metal ion binding"/>
    <property type="evidence" value="ECO:0007669"/>
    <property type="project" value="UniProtKB-KW"/>
</dbReference>
<protein>
    <submittedName>
        <fullName evidence="10">Cytochrome b6-f complex iron-sulfur subunit</fullName>
    </submittedName>
</protein>
<evidence type="ECO:0000256" key="6">
    <source>
        <dbReference type="ARBA" id="ARBA00034078"/>
    </source>
</evidence>
<reference evidence="9 12" key="1">
    <citation type="submission" date="2015-11" db="EMBL/GenBank/DDBJ databases">
        <authorList>
            <person name="Varghese N."/>
        </authorList>
    </citation>
    <scope>NUCLEOTIDE SEQUENCE [LARGE SCALE GENOMIC DNA]</scope>
    <source>
        <strain evidence="9 12">JGI-8</strain>
    </source>
</reference>
<feature type="transmembrane region" description="Helical" evidence="7">
    <location>
        <begin position="9"/>
        <end position="35"/>
    </location>
</feature>
<dbReference type="PROSITE" id="PS51296">
    <property type="entry name" value="RIESKE"/>
    <property type="match status" value="1"/>
</dbReference>
<dbReference type="Proteomes" id="UP000182200">
    <property type="component" value="Unassembled WGS sequence"/>
</dbReference>
<evidence type="ECO:0000256" key="2">
    <source>
        <dbReference type="ARBA" id="ARBA00022723"/>
    </source>
</evidence>
<keyword evidence="2" id="KW-0479">Metal-binding</keyword>
<keyword evidence="7" id="KW-0812">Transmembrane</keyword>
<accession>A0A0P1L7I5</accession>
<evidence type="ECO:0000313" key="10">
    <source>
        <dbReference type="EMBL" id="CUU03262.1"/>
    </source>
</evidence>
<evidence type="ECO:0000313" key="11">
    <source>
        <dbReference type="Proteomes" id="UP000182011"/>
    </source>
</evidence>
<dbReference type="Pfam" id="PF00355">
    <property type="entry name" value="Rieske"/>
    <property type="match status" value="1"/>
</dbReference>
<keyword evidence="12" id="KW-1185">Reference proteome</keyword>
<sequence>MKKETRREFLVNLIMGGGILSAFVLFIFNIAKYIYPKLGAPTFRKVVIAKADEIELGQVKEVRFGDQILYLANINGKYKVFSSICTHLGCRVRWEENNQRFFCPCHHAVFDKDGKVLSGPPPRPLDEFKVDVEGRFVYMWVEEKKSWGII</sequence>
<reference evidence="10 11" key="2">
    <citation type="submission" date="2015-11" db="EMBL/GenBank/DDBJ databases">
        <authorList>
            <person name="Zhang Y."/>
            <person name="Guo Z."/>
        </authorList>
    </citation>
    <scope>NUCLEOTIDE SEQUENCE [LARGE SCALE GENOMIC DNA]</scope>
    <source>
        <strain evidence="10">JGI-4</strain>
    </source>
</reference>
<keyword evidence="7" id="KW-0472">Membrane</keyword>
<accession>A0A0P1LF32</accession>
<evidence type="ECO:0000256" key="7">
    <source>
        <dbReference type="SAM" id="Phobius"/>
    </source>
</evidence>
<keyword evidence="1" id="KW-0001">2Fe-2S</keyword>
<dbReference type="InterPro" id="IPR036922">
    <property type="entry name" value="Rieske_2Fe-2S_sf"/>
</dbReference>
<keyword evidence="4" id="KW-0411">Iron-sulfur</keyword>
<organism evidence="10 11">
    <name type="scientific">Candidatus Kryptonium thompsonii</name>
    <dbReference type="NCBI Taxonomy" id="1633631"/>
    <lineage>
        <taxon>Bacteria</taxon>
        <taxon>Pseudomonadati</taxon>
        <taxon>Candidatus Kryptoniota</taxon>
        <taxon>Candidatus Kryptonium</taxon>
    </lineage>
</organism>
<dbReference type="InterPro" id="IPR014349">
    <property type="entry name" value="Rieske_Fe-S_prot"/>
</dbReference>
<keyword evidence="5" id="KW-1015">Disulfide bond</keyword>
<dbReference type="GO" id="GO:0051537">
    <property type="term" value="F:2 iron, 2 sulfur cluster binding"/>
    <property type="evidence" value="ECO:0007669"/>
    <property type="project" value="UniProtKB-KW"/>
</dbReference>
<dbReference type="CDD" id="cd03467">
    <property type="entry name" value="Rieske"/>
    <property type="match status" value="1"/>
</dbReference>